<dbReference type="Proteomes" id="UP000023152">
    <property type="component" value="Unassembled WGS sequence"/>
</dbReference>
<reference evidence="2 3" key="1">
    <citation type="journal article" date="2013" name="Curr. Biol.">
        <title>The Genome of the Foraminiferan Reticulomyxa filosa.</title>
        <authorList>
            <person name="Glockner G."/>
            <person name="Hulsmann N."/>
            <person name="Schleicher M."/>
            <person name="Noegel A.A."/>
            <person name="Eichinger L."/>
            <person name="Gallinger C."/>
            <person name="Pawlowski J."/>
            <person name="Sierra R."/>
            <person name="Euteneuer U."/>
            <person name="Pillet L."/>
            <person name="Moustafa A."/>
            <person name="Platzer M."/>
            <person name="Groth M."/>
            <person name="Szafranski K."/>
            <person name="Schliwa M."/>
        </authorList>
    </citation>
    <scope>NUCLEOTIDE SEQUENCE [LARGE SCALE GENOMIC DNA]</scope>
</reference>
<proteinExistence type="predicted"/>
<dbReference type="OrthoDB" id="2423195at2759"/>
<name>X6NLA7_RETFI</name>
<dbReference type="PANTHER" id="PTHR22605">
    <property type="entry name" value="RZ-TYPE DOMAIN-CONTAINING PROTEIN"/>
    <property type="match status" value="1"/>
</dbReference>
<dbReference type="EMBL" id="ASPP01007646">
    <property type="protein sequence ID" value="ETO26771.1"/>
    <property type="molecule type" value="Genomic_DNA"/>
</dbReference>
<dbReference type="GO" id="GO:0004842">
    <property type="term" value="F:ubiquitin-protein transferase activity"/>
    <property type="evidence" value="ECO:0007669"/>
    <property type="project" value="InterPro"/>
</dbReference>
<evidence type="ECO:0000256" key="1">
    <source>
        <dbReference type="SAM" id="Phobius"/>
    </source>
</evidence>
<evidence type="ECO:0000313" key="2">
    <source>
        <dbReference type="EMBL" id="ETO26771.1"/>
    </source>
</evidence>
<gene>
    <name evidence="2" type="ORF">RFI_10361</name>
</gene>
<dbReference type="AlphaFoldDB" id="X6NLA7"/>
<keyword evidence="3" id="KW-1185">Reference proteome</keyword>
<dbReference type="InterPro" id="IPR031248">
    <property type="entry name" value="RNF213"/>
</dbReference>
<keyword evidence="1" id="KW-1133">Transmembrane helix</keyword>
<organism evidence="2 3">
    <name type="scientific">Reticulomyxa filosa</name>
    <dbReference type="NCBI Taxonomy" id="46433"/>
    <lineage>
        <taxon>Eukaryota</taxon>
        <taxon>Sar</taxon>
        <taxon>Rhizaria</taxon>
        <taxon>Retaria</taxon>
        <taxon>Foraminifera</taxon>
        <taxon>Monothalamids</taxon>
        <taxon>Reticulomyxidae</taxon>
        <taxon>Reticulomyxa</taxon>
    </lineage>
</organism>
<dbReference type="PANTHER" id="PTHR22605:SF1">
    <property type="entry name" value="RZ-TYPE DOMAIN-CONTAINING PROTEIN"/>
    <property type="match status" value="1"/>
</dbReference>
<comment type="caution">
    <text evidence="2">The sequence shown here is derived from an EMBL/GenBank/DDBJ whole genome shotgun (WGS) entry which is preliminary data.</text>
</comment>
<protein>
    <submittedName>
        <fullName evidence="2">Uncharacterized protein</fullName>
    </submittedName>
</protein>
<keyword evidence="1" id="KW-0472">Membrane</keyword>
<feature type="non-terminal residue" evidence="2">
    <location>
        <position position="1"/>
    </location>
</feature>
<accession>X6NLA7</accession>
<feature type="transmembrane region" description="Helical" evidence="1">
    <location>
        <begin position="97"/>
        <end position="118"/>
    </location>
</feature>
<sequence>DTPKIDRSVALLLDEVGLAEQSFVSSSFTQYKQSLAAAAIQKKKNNSGPNRPLKVLHKLLEDENSQDESKRIAFLGLSNWILDAAKMNRMVDQRDTFCIYIHLFICLFVLLFVFHKVVQVGKEELISTANAIIQSSKKDSKALQKHLMQRVPKIVEVYESLRTDNDAPFEFDFYGHRDFYFLADYLKYTAQKRRCVNEELLVEAMMRNFGGMTKRQTEEFLFPKIKAALYSINEFPSSEVLWNQFSPLHLIQNNIQQTQQIESPDMRNIMLIAESPAVWRILFDPSIASTKSTEVIFGSKFSEDRNSTIYCCRIIEKIRHAMSAGKVCILLKLEQFYESLYDILNQRYQEVDGQKFCNLSIQGESIRCRIAKTFRCVVVMSKVEAFHQTKNTNLHTPVEFLSRFEKYFLDPNLLEYYDTSLSLKDKLRVLEETVRARFGNPLQLGKLPLFAGFLEKFTYFSLLTRGSIARHKDKDKDTVNDEEQLKQALHLLLQNMELQYMIGDRCRNGRDFVPYADIV</sequence>
<dbReference type="GO" id="GO:0016887">
    <property type="term" value="F:ATP hydrolysis activity"/>
    <property type="evidence" value="ECO:0007669"/>
    <property type="project" value="InterPro"/>
</dbReference>
<keyword evidence="1" id="KW-0812">Transmembrane</keyword>
<evidence type="ECO:0000313" key="3">
    <source>
        <dbReference type="Proteomes" id="UP000023152"/>
    </source>
</evidence>